<dbReference type="InterPro" id="IPR038765">
    <property type="entry name" value="Papain-like_cys_pep_sf"/>
</dbReference>
<evidence type="ECO:0000259" key="9">
    <source>
        <dbReference type="PROSITE" id="PS52048"/>
    </source>
</evidence>
<dbReference type="InterPro" id="IPR036959">
    <property type="entry name" value="Peptidase_C12_UCH_sf"/>
</dbReference>
<dbReference type="EMBL" id="CAJVPD010000238">
    <property type="protein sequence ID" value="CAG8383581.1"/>
    <property type="molecule type" value="Genomic_DNA"/>
</dbReference>
<dbReference type="GO" id="GO:0016579">
    <property type="term" value="P:protein deubiquitination"/>
    <property type="evidence" value="ECO:0007669"/>
    <property type="project" value="TreeGrafter"/>
</dbReference>
<dbReference type="AlphaFoldDB" id="A0A9W4JD80"/>
<feature type="active site" description="Nucleophile" evidence="7">
    <location>
        <position position="115"/>
    </location>
</feature>
<dbReference type="SUPFAM" id="SSF54001">
    <property type="entry name" value="Cysteine proteinases"/>
    <property type="match status" value="1"/>
</dbReference>
<evidence type="ECO:0000256" key="7">
    <source>
        <dbReference type="PROSITE-ProRule" id="PRU01393"/>
    </source>
</evidence>
<feature type="domain" description="UCH catalytic" evidence="9">
    <location>
        <begin position="20"/>
        <end position="257"/>
    </location>
</feature>
<name>A0A9W4JD80_9EURO</name>
<evidence type="ECO:0000256" key="1">
    <source>
        <dbReference type="ARBA" id="ARBA00000707"/>
    </source>
</evidence>
<dbReference type="PANTHER" id="PTHR10589">
    <property type="entry name" value="UBIQUITIN CARBOXYL-TERMINAL HYDROLASE"/>
    <property type="match status" value="1"/>
</dbReference>
<reference evidence="10" key="1">
    <citation type="submission" date="2021-07" db="EMBL/GenBank/DDBJ databases">
        <authorList>
            <person name="Branca A.L. A."/>
        </authorList>
    </citation>
    <scope>NUCLEOTIDE SEQUENCE</scope>
</reference>
<dbReference type="Gene3D" id="3.40.532.10">
    <property type="entry name" value="Peptidase C12, ubiquitin carboxyl-terminal hydrolase"/>
    <property type="match status" value="1"/>
</dbReference>
<dbReference type="PANTHER" id="PTHR10589:SF17">
    <property type="entry name" value="UBIQUITIN CARBOXYL-TERMINAL HYDROLASE"/>
    <property type="match status" value="1"/>
</dbReference>
<dbReference type="GO" id="GO:0006511">
    <property type="term" value="P:ubiquitin-dependent protein catabolic process"/>
    <property type="evidence" value="ECO:0007669"/>
    <property type="project" value="UniProtKB-UniRule"/>
</dbReference>
<sequence length="260" mass="28362">MYQTHKRPSCLSVPFPPAPTNLQLTWPENNPEVMSHLVHQLGLPASIGFTDVFSIDEPELLAFVPRPSHALLLVFPVSKTYEASRETEDATKDAYKGSGPNEPVMWFKQTIRNSCGLIGLLHAVSNGESRQHVIPGSDLDTLLKEAEGLEPIKRADLLYDSKALESAHADAAKLGDTAAPQAEDSVDLHFVAFVRGVDGTLWELDGRRKGPLARGMLNEGEDSLSEAALDLGVRRFLKLEAQGGNPDLRFSLVSLGPLFD</sequence>
<protein>
    <recommendedName>
        <fullName evidence="8">Ubiquitin carboxyl-terminal hydrolase</fullName>
        <ecNumber evidence="8">3.4.19.12</ecNumber>
    </recommendedName>
</protein>
<keyword evidence="5 7" id="KW-0378">Hydrolase</keyword>
<dbReference type="PRINTS" id="PR00707">
    <property type="entry name" value="UBCTHYDRLASE"/>
</dbReference>
<gene>
    <name evidence="10" type="ORF">PSALAMII_LOCUS5989</name>
</gene>
<dbReference type="GO" id="GO:0005737">
    <property type="term" value="C:cytoplasm"/>
    <property type="evidence" value="ECO:0007669"/>
    <property type="project" value="TreeGrafter"/>
</dbReference>
<keyword evidence="4 7" id="KW-0833">Ubl conjugation pathway</keyword>
<evidence type="ECO:0000256" key="3">
    <source>
        <dbReference type="ARBA" id="ARBA00022670"/>
    </source>
</evidence>
<evidence type="ECO:0000256" key="2">
    <source>
        <dbReference type="ARBA" id="ARBA00009326"/>
    </source>
</evidence>
<organism evidence="10 11">
    <name type="scientific">Penicillium salamii</name>
    <dbReference type="NCBI Taxonomy" id="1612424"/>
    <lineage>
        <taxon>Eukaryota</taxon>
        <taxon>Fungi</taxon>
        <taxon>Dikarya</taxon>
        <taxon>Ascomycota</taxon>
        <taxon>Pezizomycotina</taxon>
        <taxon>Eurotiomycetes</taxon>
        <taxon>Eurotiomycetidae</taxon>
        <taxon>Eurotiales</taxon>
        <taxon>Aspergillaceae</taxon>
        <taxon>Penicillium</taxon>
    </lineage>
</organism>
<comment type="caution">
    <text evidence="10">The sequence shown here is derived from an EMBL/GenBank/DDBJ whole genome shotgun (WGS) entry which is preliminary data.</text>
</comment>
<dbReference type="OrthoDB" id="512920at2759"/>
<dbReference type="Proteomes" id="UP001152592">
    <property type="component" value="Unassembled WGS sequence"/>
</dbReference>
<evidence type="ECO:0000256" key="5">
    <source>
        <dbReference type="ARBA" id="ARBA00022801"/>
    </source>
</evidence>
<evidence type="ECO:0000256" key="4">
    <source>
        <dbReference type="ARBA" id="ARBA00022786"/>
    </source>
</evidence>
<accession>A0A9W4JD80</accession>
<dbReference type="CDD" id="cd09616">
    <property type="entry name" value="Peptidase_C12_UCH_L1_L3"/>
    <property type="match status" value="1"/>
</dbReference>
<dbReference type="InterPro" id="IPR057254">
    <property type="entry name" value="UCH_AS"/>
</dbReference>
<feature type="active site" description="Proton donor" evidence="7">
    <location>
        <position position="189"/>
    </location>
</feature>
<dbReference type="GO" id="GO:0004843">
    <property type="term" value="F:cysteine-type deubiquitinase activity"/>
    <property type="evidence" value="ECO:0007669"/>
    <property type="project" value="UniProtKB-UniRule"/>
</dbReference>
<feature type="site" description="Transition state stabilizer" evidence="7">
    <location>
        <position position="109"/>
    </location>
</feature>
<evidence type="ECO:0000256" key="8">
    <source>
        <dbReference type="RuleBase" id="RU361215"/>
    </source>
</evidence>
<dbReference type="PROSITE" id="PS00140">
    <property type="entry name" value="UCH_1"/>
    <property type="match status" value="1"/>
</dbReference>
<dbReference type="PROSITE" id="PS52048">
    <property type="entry name" value="UCH_DOMAIN"/>
    <property type="match status" value="1"/>
</dbReference>
<feature type="site" description="Important for enzyme activity" evidence="7">
    <location>
        <position position="205"/>
    </location>
</feature>
<proteinExistence type="inferred from homology"/>
<keyword evidence="6 7" id="KW-0788">Thiol protease</keyword>
<comment type="similarity">
    <text evidence="2 7 8">Belongs to the peptidase C12 family.</text>
</comment>
<dbReference type="EC" id="3.4.19.12" evidence="8"/>
<dbReference type="InterPro" id="IPR001578">
    <property type="entry name" value="Peptidase_C12_UCH"/>
</dbReference>
<dbReference type="Pfam" id="PF01088">
    <property type="entry name" value="Peptidase_C12"/>
    <property type="match status" value="1"/>
</dbReference>
<dbReference type="FunFam" id="3.40.532.10:FF:000008">
    <property type="entry name" value="Ubiquitin carboxyl-terminal hydrolase"/>
    <property type="match status" value="1"/>
</dbReference>
<keyword evidence="3 7" id="KW-0645">Protease</keyword>
<evidence type="ECO:0000256" key="6">
    <source>
        <dbReference type="ARBA" id="ARBA00022807"/>
    </source>
</evidence>
<evidence type="ECO:0000313" key="10">
    <source>
        <dbReference type="EMBL" id="CAG8383581.1"/>
    </source>
</evidence>
<comment type="catalytic activity">
    <reaction evidence="1 7 8">
        <text>Thiol-dependent hydrolysis of ester, thioester, amide, peptide and isopeptide bonds formed by the C-terminal Gly of ubiquitin (a 76-residue protein attached to proteins as an intracellular targeting signal).</text>
        <dbReference type="EC" id="3.4.19.12"/>
    </reaction>
</comment>
<evidence type="ECO:0000313" key="11">
    <source>
        <dbReference type="Proteomes" id="UP001152592"/>
    </source>
</evidence>